<organism evidence="2 3">
    <name type="scientific">Pseudaminobacter salicylatoxidans</name>
    <dbReference type="NCBI Taxonomy" id="93369"/>
    <lineage>
        <taxon>Bacteria</taxon>
        <taxon>Pseudomonadati</taxon>
        <taxon>Pseudomonadota</taxon>
        <taxon>Alphaproteobacteria</taxon>
        <taxon>Hyphomicrobiales</taxon>
        <taxon>Phyllobacteriaceae</taxon>
        <taxon>Pseudaminobacter</taxon>
    </lineage>
</organism>
<evidence type="ECO:0000256" key="1">
    <source>
        <dbReference type="SAM" id="MobiDB-lite"/>
    </source>
</evidence>
<accession>A0A316BVK9</accession>
<feature type="region of interest" description="Disordered" evidence="1">
    <location>
        <begin position="71"/>
        <end position="94"/>
    </location>
</feature>
<protein>
    <submittedName>
        <fullName evidence="2">Uncharacterized protein</fullName>
    </submittedName>
</protein>
<dbReference type="Proteomes" id="UP000245396">
    <property type="component" value="Unassembled WGS sequence"/>
</dbReference>
<proteinExistence type="predicted"/>
<comment type="caution">
    <text evidence="2">The sequence shown here is derived from an EMBL/GenBank/DDBJ whole genome shotgun (WGS) entry which is preliminary data.</text>
</comment>
<evidence type="ECO:0000313" key="3">
    <source>
        <dbReference type="Proteomes" id="UP000245396"/>
    </source>
</evidence>
<feature type="region of interest" description="Disordered" evidence="1">
    <location>
        <begin position="1"/>
        <end position="26"/>
    </location>
</feature>
<keyword evidence="3" id="KW-1185">Reference proteome</keyword>
<feature type="compositionally biased region" description="Basic and acidic residues" evidence="1">
    <location>
        <begin position="75"/>
        <end position="88"/>
    </location>
</feature>
<dbReference type="AlphaFoldDB" id="A0A316BVK9"/>
<dbReference type="EMBL" id="QGGG01000017">
    <property type="protein sequence ID" value="PWJ77618.1"/>
    <property type="molecule type" value="Genomic_DNA"/>
</dbReference>
<dbReference type="RefSeq" id="WP_244916209.1">
    <property type="nucleotide sequence ID" value="NZ_QGGG01000017.1"/>
</dbReference>
<gene>
    <name evidence="2" type="ORF">C7441_11729</name>
</gene>
<name>A0A316BVK9_PSESE</name>
<evidence type="ECO:0000313" key="2">
    <source>
        <dbReference type="EMBL" id="PWJ77618.1"/>
    </source>
</evidence>
<reference evidence="2 3" key="1">
    <citation type="submission" date="2018-05" db="EMBL/GenBank/DDBJ databases">
        <title>Genomic Encyclopedia of Type Strains, Phase IV (KMG-IV): sequencing the most valuable type-strain genomes for metagenomic binning, comparative biology and taxonomic classification.</title>
        <authorList>
            <person name="Goeker M."/>
        </authorList>
    </citation>
    <scope>NUCLEOTIDE SEQUENCE [LARGE SCALE GENOMIC DNA]</scope>
    <source>
        <strain evidence="2 3">DSM 6986</strain>
    </source>
</reference>
<sequence>MHISGVAGSGRVGVTEIPQSDPSRETVEAARIRHDVAAARDVARSALTNERFRLMLDRIANPALSDALLQMKSDGGGRTDLRSAELRYSETASD</sequence>